<dbReference type="STRING" id="330214.NIDE3735"/>
<reference evidence="1 2" key="1">
    <citation type="journal article" date="2010" name="Proc. Natl. Acad. Sci. U.S.A.">
        <title>A Nitrospira metagenome illuminates the physiology and evolution of globally important nitrite-oxidizing bacteria.</title>
        <authorList>
            <person name="Lucker S."/>
            <person name="Wagner M."/>
            <person name="Maixner F."/>
            <person name="Pelletier E."/>
            <person name="Koch H."/>
            <person name="Vacherie B."/>
            <person name="Rattei T."/>
            <person name="Sinninghe Damste J."/>
            <person name="Spieck E."/>
            <person name="Le Paslier D."/>
            <person name="Daims H."/>
        </authorList>
    </citation>
    <scope>NUCLEOTIDE SEQUENCE [LARGE SCALE GENOMIC DNA]</scope>
</reference>
<gene>
    <name evidence="1" type="ORF">NIDE3735</name>
</gene>
<name>D8P7R7_9BACT</name>
<dbReference type="KEGG" id="nde:NIDE3735"/>
<protein>
    <submittedName>
        <fullName evidence="1">Putative ATP synthase F0, subunit I</fullName>
        <ecNumber evidence="1">3.6.3.14</ecNumber>
    </submittedName>
</protein>
<keyword evidence="2" id="KW-1185">Reference proteome</keyword>
<dbReference type="eggNOG" id="COG5336">
    <property type="taxonomic scope" value="Bacteria"/>
</dbReference>
<evidence type="ECO:0000313" key="1">
    <source>
        <dbReference type="EMBL" id="CBK43413.1"/>
    </source>
</evidence>
<dbReference type="EMBL" id="FP929003">
    <property type="protein sequence ID" value="CBK43413.1"/>
    <property type="molecule type" value="Genomic_DNA"/>
</dbReference>
<dbReference type="GO" id="GO:0016787">
    <property type="term" value="F:hydrolase activity"/>
    <property type="evidence" value="ECO:0007669"/>
    <property type="project" value="UniProtKB-KW"/>
</dbReference>
<dbReference type="EC" id="3.6.3.14" evidence="1"/>
<keyword evidence="1" id="KW-0378">Hydrolase</keyword>
<dbReference type="OrthoDB" id="9807667at2"/>
<proteinExistence type="predicted"/>
<dbReference type="HOGENOM" id="CLU_2380892_0_0_0"/>
<dbReference type="Pfam" id="PF09527">
    <property type="entry name" value="ATPase_gene1"/>
    <property type="match status" value="1"/>
</dbReference>
<dbReference type="InterPro" id="IPR032820">
    <property type="entry name" value="ATPase_put"/>
</dbReference>
<accession>D8P7R7</accession>
<sequence length="94" mass="9859">MARPPMGALFPIALKSAAREHLMPPSQDPLYAGLGQAVRIGTELLAALIVGGGLGWVVDTYLLDSNPWGLVVGLGFGAAAGVRNAYRSAQRWQS</sequence>
<dbReference type="AlphaFoldDB" id="D8P7R7"/>
<dbReference type="Proteomes" id="UP000001660">
    <property type="component" value="Chromosome"/>
</dbReference>
<organism evidence="1 2">
    <name type="scientific">Nitrospira defluvii</name>
    <dbReference type="NCBI Taxonomy" id="330214"/>
    <lineage>
        <taxon>Bacteria</taxon>
        <taxon>Pseudomonadati</taxon>
        <taxon>Nitrospirota</taxon>
        <taxon>Nitrospiria</taxon>
        <taxon>Nitrospirales</taxon>
        <taxon>Nitrospiraceae</taxon>
        <taxon>Nitrospira</taxon>
    </lineage>
</organism>
<evidence type="ECO:0000313" key="2">
    <source>
        <dbReference type="Proteomes" id="UP000001660"/>
    </source>
</evidence>